<gene>
    <name evidence="2" type="ORF">TorRG33x02_116770</name>
</gene>
<organism evidence="2 3">
    <name type="scientific">Trema orientale</name>
    <name type="common">Charcoal tree</name>
    <name type="synonym">Celtis orientalis</name>
    <dbReference type="NCBI Taxonomy" id="63057"/>
    <lineage>
        <taxon>Eukaryota</taxon>
        <taxon>Viridiplantae</taxon>
        <taxon>Streptophyta</taxon>
        <taxon>Embryophyta</taxon>
        <taxon>Tracheophyta</taxon>
        <taxon>Spermatophyta</taxon>
        <taxon>Magnoliopsida</taxon>
        <taxon>eudicotyledons</taxon>
        <taxon>Gunneridae</taxon>
        <taxon>Pentapetalae</taxon>
        <taxon>rosids</taxon>
        <taxon>fabids</taxon>
        <taxon>Rosales</taxon>
        <taxon>Cannabaceae</taxon>
        <taxon>Trema</taxon>
    </lineage>
</organism>
<dbReference type="OrthoDB" id="10494285at2759"/>
<dbReference type="AlphaFoldDB" id="A0A2P5F463"/>
<evidence type="ECO:0000313" key="2">
    <source>
        <dbReference type="EMBL" id="PON92583.1"/>
    </source>
</evidence>
<sequence length="136" mass="14773">MHVRMGRTACSTCARTSGLVCSNARETSGHLGGCSDTDARQLDARAGVQTGWRDLQKPGHQPWRAAKKSRDVRIVRDNQKDVVDRYNDMLKEVLVLADRIKAQVASIEGDVSLLERVSVGPSSSGEKSVGSKLKVP</sequence>
<feature type="region of interest" description="Disordered" evidence="1">
    <location>
        <begin position="117"/>
        <end position="136"/>
    </location>
</feature>
<dbReference type="EMBL" id="JXTC01000064">
    <property type="protein sequence ID" value="PON92583.1"/>
    <property type="molecule type" value="Genomic_DNA"/>
</dbReference>
<name>A0A2P5F463_TREOI</name>
<reference evidence="3" key="1">
    <citation type="submission" date="2016-06" db="EMBL/GenBank/DDBJ databases">
        <title>Parallel loss of symbiosis genes in relatives of nitrogen-fixing non-legume Parasponia.</title>
        <authorList>
            <person name="Van Velzen R."/>
            <person name="Holmer R."/>
            <person name="Bu F."/>
            <person name="Rutten L."/>
            <person name="Van Zeijl A."/>
            <person name="Liu W."/>
            <person name="Santuari L."/>
            <person name="Cao Q."/>
            <person name="Sharma T."/>
            <person name="Shen D."/>
            <person name="Roswanjaya Y."/>
            <person name="Wardhani T."/>
            <person name="Kalhor M.S."/>
            <person name="Jansen J."/>
            <person name="Van den Hoogen J."/>
            <person name="Gungor B."/>
            <person name="Hartog M."/>
            <person name="Hontelez J."/>
            <person name="Verver J."/>
            <person name="Yang W.-C."/>
            <person name="Schijlen E."/>
            <person name="Repin R."/>
            <person name="Schilthuizen M."/>
            <person name="Schranz E."/>
            <person name="Heidstra R."/>
            <person name="Miyata K."/>
            <person name="Fedorova E."/>
            <person name="Kohlen W."/>
            <person name="Bisseling T."/>
            <person name="Smit S."/>
            <person name="Geurts R."/>
        </authorList>
    </citation>
    <scope>NUCLEOTIDE SEQUENCE [LARGE SCALE GENOMIC DNA]</scope>
    <source>
        <strain evidence="3">cv. RG33-2</strain>
    </source>
</reference>
<dbReference type="InParanoid" id="A0A2P5F463"/>
<dbReference type="Proteomes" id="UP000237000">
    <property type="component" value="Unassembled WGS sequence"/>
</dbReference>
<evidence type="ECO:0000313" key="3">
    <source>
        <dbReference type="Proteomes" id="UP000237000"/>
    </source>
</evidence>
<comment type="caution">
    <text evidence="2">The sequence shown here is derived from an EMBL/GenBank/DDBJ whole genome shotgun (WGS) entry which is preliminary data.</text>
</comment>
<dbReference type="STRING" id="63057.A0A2P5F463"/>
<proteinExistence type="predicted"/>
<evidence type="ECO:0000256" key="1">
    <source>
        <dbReference type="SAM" id="MobiDB-lite"/>
    </source>
</evidence>
<protein>
    <submittedName>
        <fullName evidence="2">Uncharacterized protein</fullName>
    </submittedName>
</protein>
<keyword evidence="3" id="KW-1185">Reference proteome</keyword>
<accession>A0A2P5F463</accession>